<keyword evidence="5 8" id="KW-0804">Transcription</keyword>
<keyword evidence="12" id="KW-0648">Protein biosynthesis</keyword>
<dbReference type="InterPro" id="IPR022691">
    <property type="entry name" value="Tscrpt_elong_fac_GreA/B_N"/>
</dbReference>
<evidence type="ECO:0000256" key="6">
    <source>
        <dbReference type="ARBA" id="ARBA00024916"/>
    </source>
</evidence>
<name>A0A2H0KSB0_9BACT</name>
<dbReference type="PANTHER" id="PTHR30437">
    <property type="entry name" value="TRANSCRIPTION ELONGATION FACTOR GREA"/>
    <property type="match status" value="1"/>
</dbReference>
<dbReference type="AlphaFoldDB" id="A0A2H0KSB0"/>
<evidence type="ECO:0000256" key="1">
    <source>
        <dbReference type="ARBA" id="ARBA00008213"/>
    </source>
</evidence>
<comment type="caution">
    <text evidence="12">The sequence shown here is derived from an EMBL/GenBank/DDBJ whole genome shotgun (WGS) entry which is preliminary data.</text>
</comment>
<dbReference type="Pfam" id="PF03449">
    <property type="entry name" value="GreA_GreB_N"/>
    <property type="match status" value="1"/>
</dbReference>
<dbReference type="Gene3D" id="1.10.287.180">
    <property type="entry name" value="Transcription elongation factor, GreA/GreB, N-terminal domain"/>
    <property type="match status" value="1"/>
</dbReference>
<dbReference type="GO" id="GO:0003677">
    <property type="term" value="F:DNA binding"/>
    <property type="evidence" value="ECO:0007669"/>
    <property type="project" value="UniProtKB-UniRule"/>
</dbReference>
<dbReference type="EMBL" id="PCVO01000048">
    <property type="protein sequence ID" value="PIQ75050.1"/>
    <property type="molecule type" value="Genomic_DNA"/>
</dbReference>
<protein>
    <recommendedName>
        <fullName evidence="2 8">Transcription elongation factor GreA</fullName>
    </recommendedName>
    <alternativeName>
        <fullName evidence="7 8">Transcript cleavage factor GreA</fullName>
    </alternativeName>
</protein>
<dbReference type="PANTHER" id="PTHR30437:SF4">
    <property type="entry name" value="TRANSCRIPTION ELONGATION FACTOR GREA"/>
    <property type="match status" value="1"/>
</dbReference>
<dbReference type="FunFam" id="1.10.287.180:FF:000001">
    <property type="entry name" value="Transcription elongation factor GreA"/>
    <property type="match status" value="1"/>
</dbReference>
<dbReference type="SUPFAM" id="SSF54534">
    <property type="entry name" value="FKBP-like"/>
    <property type="match status" value="1"/>
</dbReference>
<dbReference type="GO" id="GO:0070063">
    <property type="term" value="F:RNA polymerase binding"/>
    <property type="evidence" value="ECO:0007669"/>
    <property type="project" value="InterPro"/>
</dbReference>
<comment type="similarity">
    <text evidence="1 8 9">Belongs to the GreA/GreB family.</text>
</comment>
<comment type="function">
    <text evidence="6 8 9">Necessary for efficient RNA polymerase transcription elongation past template-encoded arresting sites. The arresting sites in DNA have the property of trapping a certain fraction of elongating RNA polymerases that pass through, resulting in locked ternary complexes. Cleavage of the nascent transcript by cleavage factors such as GreA or GreB allows the resumption of elongation from the new 3'terminus. GreA releases sequences of 2 to 3 nucleotides.</text>
</comment>
<dbReference type="SUPFAM" id="SSF46557">
    <property type="entry name" value="GreA transcript cleavage protein, N-terminal domain"/>
    <property type="match status" value="1"/>
</dbReference>
<gene>
    <name evidence="8" type="primary">greA</name>
    <name evidence="12" type="ORF">COV84_03080</name>
</gene>
<dbReference type="Gene3D" id="3.10.50.30">
    <property type="entry name" value="Transcription elongation factor, GreA/GreB, C-terminal domain"/>
    <property type="match status" value="1"/>
</dbReference>
<feature type="domain" description="Transcription elongation factor GreA/GreB N-terminal" evidence="11">
    <location>
        <begin position="3"/>
        <end position="71"/>
    </location>
</feature>
<evidence type="ECO:0000256" key="5">
    <source>
        <dbReference type="ARBA" id="ARBA00023163"/>
    </source>
</evidence>
<organism evidence="12 13">
    <name type="scientific">Candidatus Portnoybacteria bacterium CG11_big_fil_rev_8_21_14_0_20_40_15</name>
    <dbReference type="NCBI Taxonomy" id="1974817"/>
    <lineage>
        <taxon>Bacteria</taxon>
        <taxon>Candidatus Portnoyibacteriota</taxon>
    </lineage>
</organism>
<keyword evidence="12" id="KW-0251">Elongation factor</keyword>
<evidence type="ECO:0000256" key="2">
    <source>
        <dbReference type="ARBA" id="ARBA00013729"/>
    </source>
</evidence>
<dbReference type="Proteomes" id="UP000229317">
    <property type="component" value="Unassembled WGS sequence"/>
</dbReference>
<dbReference type="PIRSF" id="PIRSF006092">
    <property type="entry name" value="GreA_GreB"/>
    <property type="match status" value="1"/>
</dbReference>
<dbReference type="InterPro" id="IPR036805">
    <property type="entry name" value="Tscrpt_elong_fac_GreA/B_N_sf"/>
</dbReference>
<dbReference type="InterPro" id="IPR023459">
    <property type="entry name" value="Tscrpt_elong_fac_GreA/B_fam"/>
</dbReference>
<dbReference type="HAMAP" id="MF_00105">
    <property type="entry name" value="GreA_GreB"/>
    <property type="match status" value="1"/>
</dbReference>
<dbReference type="GO" id="GO:0006354">
    <property type="term" value="P:DNA-templated transcription elongation"/>
    <property type="evidence" value="ECO:0007669"/>
    <property type="project" value="TreeGrafter"/>
</dbReference>
<dbReference type="InterPro" id="IPR001437">
    <property type="entry name" value="Tscrpt_elong_fac_GreA/B_C"/>
</dbReference>
<reference evidence="12 13" key="1">
    <citation type="submission" date="2017-09" db="EMBL/GenBank/DDBJ databases">
        <title>Depth-based differentiation of microbial function through sediment-hosted aquifers and enrichment of novel symbionts in the deep terrestrial subsurface.</title>
        <authorList>
            <person name="Probst A.J."/>
            <person name="Ladd B."/>
            <person name="Jarett J.K."/>
            <person name="Geller-Mcgrath D.E."/>
            <person name="Sieber C.M."/>
            <person name="Emerson J.B."/>
            <person name="Anantharaman K."/>
            <person name="Thomas B.C."/>
            <person name="Malmstrom R."/>
            <person name="Stieglmeier M."/>
            <person name="Klingl A."/>
            <person name="Woyke T."/>
            <person name="Ryan C.M."/>
            <person name="Banfield J.F."/>
        </authorList>
    </citation>
    <scope>NUCLEOTIDE SEQUENCE [LARGE SCALE GENOMIC DNA]</scope>
    <source>
        <strain evidence="12">CG11_big_fil_rev_8_21_14_0_20_40_15</strain>
    </source>
</reference>
<sequence length="149" mass="16348">MKYLSKEGLEQIKKEVDELKLKRQEIAQRLEESKALGDLSENMEYLQAKEAQAFNEGKILELEEVLKNAVVINKNGGNSIVQIGGTVEINCQGEKQTFTIVGSEEANPAEGKISNESPLGKAFLGHKAGETVEVETPKGKATYKIISIK</sequence>
<dbReference type="InterPro" id="IPR036953">
    <property type="entry name" value="GreA/GreB_C_sf"/>
</dbReference>
<evidence type="ECO:0000256" key="3">
    <source>
        <dbReference type="ARBA" id="ARBA00023015"/>
    </source>
</evidence>
<proteinExistence type="inferred from homology"/>
<accession>A0A2H0KSB0</accession>
<evidence type="ECO:0000256" key="7">
    <source>
        <dbReference type="ARBA" id="ARBA00030776"/>
    </source>
</evidence>
<dbReference type="NCBIfam" id="NF001263">
    <property type="entry name" value="PRK00226.1-4"/>
    <property type="match status" value="1"/>
</dbReference>
<evidence type="ECO:0000313" key="12">
    <source>
        <dbReference type="EMBL" id="PIQ75050.1"/>
    </source>
</evidence>
<dbReference type="GO" id="GO:0003746">
    <property type="term" value="F:translation elongation factor activity"/>
    <property type="evidence" value="ECO:0007669"/>
    <property type="project" value="UniProtKB-KW"/>
</dbReference>
<dbReference type="GO" id="GO:0032784">
    <property type="term" value="P:regulation of DNA-templated transcription elongation"/>
    <property type="evidence" value="ECO:0007669"/>
    <property type="project" value="UniProtKB-UniRule"/>
</dbReference>
<evidence type="ECO:0000256" key="8">
    <source>
        <dbReference type="HAMAP-Rule" id="MF_00105"/>
    </source>
</evidence>
<evidence type="ECO:0000259" key="11">
    <source>
        <dbReference type="Pfam" id="PF03449"/>
    </source>
</evidence>
<evidence type="ECO:0000256" key="9">
    <source>
        <dbReference type="RuleBase" id="RU000556"/>
    </source>
</evidence>
<keyword evidence="8" id="KW-0175">Coiled coil</keyword>
<feature type="domain" description="Transcription elongation factor GreA/GreB C-terminal" evidence="10">
    <location>
        <begin position="79"/>
        <end position="149"/>
    </location>
</feature>
<dbReference type="NCBIfam" id="TIGR01462">
    <property type="entry name" value="greA"/>
    <property type="match status" value="1"/>
</dbReference>
<evidence type="ECO:0000256" key="4">
    <source>
        <dbReference type="ARBA" id="ARBA00023125"/>
    </source>
</evidence>
<feature type="coiled-coil region" evidence="8">
    <location>
        <begin position="9"/>
        <end position="36"/>
    </location>
</feature>
<dbReference type="InterPro" id="IPR028624">
    <property type="entry name" value="Tscrpt_elong_fac_GreA/B"/>
</dbReference>
<keyword evidence="3 8" id="KW-0805">Transcription regulation</keyword>
<evidence type="ECO:0000313" key="13">
    <source>
        <dbReference type="Proteomes" id="UP000229317"/>
    </source>
</evidence>
<dbReference type="Pfam" id="PF01272">
    <property type="entry name" value="GreA_GreB"/>
    <property type="match status" value="1"/>
</dbReference>
<dbReference type="InterPro" id="IPR006359">
    <property type="entry name" value="Tscrpt_elong_fac_GreA"/>
</dbReference>
<dbReference type="FunFam" id="3.10.50.30:FF:000001">
    <property type="entry name" value="Transcription elongation factor GreA"/>
    <property type="match status" value="1"/>
</dbReference>
<evidence type="ECO:0000259" key="10">
    <source>
        <dbReference type="Pfam" id="PF01272"/>
    </source>
</evidence>
<keyword evidence="4 8" id="KW-0238">DNA-binding</keyword>